<gene>
    <name evidence="2" type="ORF">SAMN05443244_2386</name>
</gene>
<dbReference type="Pfam" id="PF04199">
    <property type="entry name" value="Cyclase"/>
    <property type="match status" value="1"/>
</dbReference>
<feature type="chain" id="PRO_5010176244" evidence="1">
    <location>
        <begin position="21"/>
        <end position="326"/>
    </location>
</feature>
<protein>
    <submittedName>
        <fullName evidence="2">Kynurenine formamidase</fullName>
    </submittedName>
</protein>
<sequence length="326" mass="35488">MNRLITTLAFAALFALPCAAQTPSQPRESLTKAQFDEMFHKLSNWGRWGKDEQKGTLNLITPAKRQQAAKLVTAGISVSLARDLNTAKEIDNPDPFQDAMALGADGKFNTDTYKVNFHGFGFSHFDALSHTFYDGKLYNGFSDHAITPHGGEVLDATQYRDGIFTRGVLIDIPWLRGLPYLEKTGHISAADLDLWERKTGVHVTSGDAVLIRTGRWALRNAKGPWDISSAAAGLDPSAVAWLHKRDVAFLVSDAAHDALPSAVQGIDYPIHILTIVAMGMSLADQCNLEDVAATALKLHRQTFLLTLAPIRIKGGTGALINPIATF</sequence>
<dbReference type="OrthoDB" id="9796085at2"/>
<name>A0A1H4NXF1_9BACT</name>
<dbReference type="Gene3D" id="3.50.30.50">
    <property type="entry name" value="Putative cyclase"/>
    <property type="match status" value="1"/>
</dbReference>
<dbReference type="InterPro" id="IPR037175">
    <property type="entry name" value="KFase_sf"/>
</dbReference>
<dbReference type="AlphaFoldDB" id="A0A1H4NXF1"/>
<dbReference type="InterPro" id="IPR007325">
    <property type="entry name" value="KFase/CYL"/>
</dbReference>
<keyword evidence="1" id="KW-0732">Signal</keyword>
<dbReference type="SUPFAM" id="SSF102198">
    <property type="entry name" value="Putative cyclase"/>
    <property type="match status" value="1"/>
</dbReference>
<dbReference type="GO" id="GO:0019441">
    <property type="term" value="P:L-tryptophan catabolic process to kynurenine"/>
    <property type="evidence" value="ECO:0007669"/>
    <property type="project" value="InterPro"/>
</dbReference>
<proteinExistence type="predicted"/>
<dbReference type="RefSeq" id="WP_083350493.1">
    <property type="nucleotide sequence ID" value="NZ_FNSD01000001.1"/>
</dbReference>
<accession>A0A1H4NXF1</accession>
<dbReference type="EMBL" id="FNSD01000001">
    <property type="protein sequence ID" value="SEB99715.1"/>
    <property type="molecule type" value="Genomic_DNA"/>
</dbReference>
<dbReference type="PANTHER" id="PTHR34861">
    <property type="match status" value="1"/>
</dbReference>
<feature type="signal peptide" evidence="1">
    <location>
        <begin position="1"/>
        <end position="20"/>
    </location>
</feature>
<evidence type="ECO:0000313" key="3">
    <source>
        <dbReference type="Proteomes" id="UP000182409"/>
    </source>
</evidence>
<organism evidence="2 3">
    <name type="scientific">Terriglobus roseus</name>
    <dbReference type="NCBI Taxonomy" id="392734"/>
    <lineage>
        <taxon>Bacteria</taxon>
        <taxon>Pseudomonadati</taxon>
        <taxon>Acidobacteriota</taxon>
        <taxon>Terriglobia</taxon>
        <taxon>Terriglobales</taxon>
        <taxon>Acidobacteriaceae</taxon>
        <taxon>Terriglobus</taxon>
    </lineage>
</organism>
<evidence type="ECO:0000313" key="2">
    <source>
        <dbReference type="EMBL" id="SEB99715.1"/>
    </source>
</evidence>
<evidence type="ECO:0000256" key="1">
    <source>
        <dbReference type="SAM" id="SignalP"/>
    </source>
</evidence>
<dbReference type="PANTHER" id="PTHR34861:SF10">
    <property type="entry name" value="CYCLASE"/>
    <property type="match status" value="1"/>
</dbReference>
<reference evidence="2 3" key="1">
    <citation type="submission" date="2016-10" db="EMBL/GenBank/DDBJ databases">
        <authorList>
            <person name="de Groot N.N."/>
        </authorList>
    </citation>
    <scope>NUCLEOTIDE SEQUENCE [LARGE SCALE GENOMIC DNA]</scope>
    <source>
        <strain evidence="2 3">AB35.6</strain>
    </source>
</reference>
<dbReference type="GO" id="GO:0004061">
    <property type="term" value="F:arylformamidase activity"/>
    <property type="evidence" value="ECO:0007669"/>
    <property type="project" value="InterPro"/>
</dbReference>
<dbReference type="Proteomes" id="UP000182409">
    <property type="component" value="Unassembled WGS sequence"/>
</dbReference>